<feature type="chain" id="PRO_5001796172" evidence="1">
    <location>
        <begin position="21"/>
        <end position="355"/>
    </location>
</feature>
<dbReference type="Proteomes" id="UP000030758">
    <property type="component" value="Unassembled WGS sequence"/>
</dbReference>
<evidence type="ECO:0000256" key="1">
    <source>
        <dbReference type="SAM" id="SignalP"/>
    </source>
</evidence>
<proteinExistence type="predicted"/>
<dbReference type="AlphaFoldDB" id="A0A085NQ43"/>
<name>A0A085NQ43_9BILA</name>
<evidence type="ECO:0000313" key="2">
    <source>
        <dbReference type="EMBL" id="KFD71589.1"/>
    </source>
</evidence>
<sequence>MRGIIASVTLVIFASKFAYCDETIDGATVNTTAQRVVEKLSTYFNSIYRCPVEPIILVAAFKHPHHVHEGDACTLGSVSQPQRSPESFLTCEQTNDTIYVRLGDIYDTARAVRSLAAGQESERMNAEMNSLIDFVKFAVVELTKAAVRGIPVPVPRLLPGYERCGKYVLKKCPENKSFNFLKQQCLNETMMVSGLRLFVSLAQTAPLEPKGASYSPRIQACMLGLLPDMVQYVLSTGGQRREQWKGIVQQVRKAGNDSAHAVRLLTIAVRDFVNASRLHLEEHDKTYKVYASGSSLLGLLDILTGNRQPYTVNVQYVKHLFKGISSITPSSCPKTVTPDDAFTYMAADMVDQLER</sequence>
<keyword evidence="1" id="KW-0732">Signal</keyword>
<gene>
    <name evidence="2" type="ORF">M514_05301</name>
</gene>
<dbReference type="EMBL" id="KL367481">
    <property type="protein sequence ID" value="KFD71589.1"/>
    <property type="molecule type" value="Genomic_DNA"/>
</dbReference>
<reference evidence="2" key="1">
    <citation type="journal article" date="2014" name="Nat. Genet.">
        <title>Genome and transcriptome of the porcine whipworm Trichuris suis.</title>
        <authorList>
            <person name="Jex A.R."/>
            <person name="Nejsum P."/>
            <person name="Schwarz E.M."/>
            <person name="Hu L."/>
            <person name="Young N.D."/>
            <person name="Hall R.S."/>
            <person name="Korhonen P.K."/>
            <person name="Liao S."/>
            <person name="Thamsborg S."/>
            <person name="Xia J."/>
            <person name="Xu P."/>
            <person name="Wang S."/>
            <person name="Scheerlinck J.P."/>
            <person name="Hofmann A."/>
            <person name="Sternberg P.W."/>
            <person name="Wang J."/>
            <person name="Gasser R.B."/>
        </authorList>
    </citation>
    <scope>NUCLEOTIDE SEQUENCE [LARGE SCALE GENOMIC DNA]</scope>
    <source>
        <strain evidence="2">DCEP-RM93F</strain>
    </source>
</reference>
<protein>
    <submittedName>
        <fullName evidence="2">Uncharacterized protein</fullName>
    </submittedName>
</protein>
<organism evidence="2">
    <name type="scientific">Trichuris suis</name>
    <name type="common">pig whipworm</name>
    <dbReference type="NCBI Taxonomy" id="68888"/>
    <lineage>
        <taxon>Eukaryota</taxon>
        <taxon>Metazoa</taxon>
        <taxon>Ecdysozoa</taxon>
        <taxon>Nematoda</taxon>
        <taxon>Enoplea</taxon>
        <taxon>Dorylaimia</taxon>
        <taxon>Trichinellida</taxon>
        <taxon>Trichuridae</taxon>
        <taxon>Trichuris</taxon>
    </lineage>
</organism>
<feature type="signal peptide" evidence="1">
    <location>
        <begin position="1"/>
        <end position="20"/>
    </location>
</feature>
<accession>A0A085NQ43</accession>